<evidence type="ECO:0000256" key="2">
    <source>
        <dbReference type="SAM" id="SignalP"/>
    </source>
</evidence>
<comment type="caution">
    <text evidence="4">The sequence shown here is derived from an EMBL/GenBank/DDBJ whole genome shotgun (WGS) entry which is preliminary data.</text>
</comment>
<organism evidence="4 5">
    <name type="scientific">Candidatus Lambdaproteobacteria bacterium RIFOXYD2_FULL_50_16</name>
    <dbReference type="NCBI Taxonomy" id="1817772"/>
    <lineage>
        <taxon>Bacteria</taxon>
        <taxon>Pseudomonadati</taxon>
        <taxon>Pseudomonadota</taxon>
        <taxon>Candidatus Lambdaproteobacteria</taxon>
    </lineage>
</organism>
<dbReference type="SUPFAM" id="SSF56925">
    <property type="entry name" value="OMPA-like"/>
    <property type="match status" value="1"/>
</dbReference>
<evidence type="ECO:0000259" key="3">
    <source>
        <dbReference type="Pfam" id="PF13505"/>
    </source>
</evidence>
<dbReference type="AlphaFoldDB" id="A0A1F6GGS6"/>
<dbReference type="Gene3D" id="2.40.160.20">
    <property type="match status" value="1"/>
</dbReference>
<dbReference type="EMBL" id="MFNE01000001">
    <property type="protein sequence ID" value="OGG97290.1"/>
    <property type="molecule type" value="Genomic_DNA"/>
</dbReference>
<feature type="signal peptide" evidence="2">
    <location>
        <begin position="1"/>
        <end position="41"/>
    </location>
</feature>
<feature type="domain" description="Outer membrane protein beta-barrel" evidence="3">
    <location>
        <begin position="62"/>
        <end position="233"/>
    </location>
</feature>
<proteinExistence type="predicted"/>
<sequence>MLESCKFYCPLRENPYPFEKTMFKRFFVVAMFGLIAPLAFAQEEAAQEAAAQAHETAADAQASHEGGDEHGAAAGGIYVVGKYFTSPGASYQHSGHTIKGETASGFGVDVGYTLGGPLAVEFAYSTGSGTVGEGQIAPISHLSASTTTEKVTATANYSSMALVGVYTLHLSEKGGLIGKLGLISETEDLGELADAASSSGVVYAIGYEHKLFGHNEVVVEYEDTNIEGPRAYTLFLGWKHGF</sequence>
<evidence type="ECO:0000256" key="1">
    <source>
        <dbReference type="ARBA" id="ARBA00022729"/>
    </source>
</evidence>
<feature type="chain" id="PRO_5009524688" description="Outer membrane protein beta-barrel domain-containing protein" evidence="2">
    <location>
        <begin position="42"/>
        <end position="242"/>
    </location>
</feature>
<dbReference type="InterPro" id="IPR011250">
    <property type="entry name" value="OMP/PagP_B-barrel"/>
</dbReference>
<name>A0A1F6GGS6_9PROT</name>
<gene>
    <name evidence="4" type="ORF">A2527_10675</name>
</gene>
<evidence type="ECO:0000313" key="4">
    <source>
        <dbReference type="EMBL" id="OGG97290.1"/>
    </source>
</evidence>
<protein>
    <recommendedName>
        <fullName evidence="3">Outer membrane protein beta-barrel domain-containing protein</fullName>
    </recommendedName>
</protein>
<keyword evidence="1 2" id="KW-0732">Signal</keyword>
<reference evidence="4 5" key="1">
    <citation type="journal article" date="2016" name="Nat. Commun.">
        <title>Thousands of microbial genomes shed light on interconnected biogeochemical processes in an aquifer system.</title>
        <authorList>
            <person name="Anantharaman K."/>
            <person name="Brown C.T."/>
            <person name="Hug L.A."/>
            <person name="Sharon I."/>
            <person name="Castelle C.J."/>
            <person name="Probst A.J."/>
            <person name="Thomas B.C."/>
            <person name="Singh A."/>
            <person name="Wilkins M.J."/>
            <person name="Karaoz U."/>
            <person name="Brodie E.L."/>
            <person name="Williams K.H."/>
            <person name="Hubbard S.S."/>
            <person name="Banfield J.F."/>
        </authorList>
    </citation>
    <scope>NUCLEOTIDE SEQUENCE [LARGE SCALE GENOMIC DNA]</scope>
</reference>
<dbReference type="InterPro" id="IPR027385">
    <property type="entry name" value="Beta-barrel_OMP"/>
</dbReference>
<dbReference type="Pfam" id="PF13505">
    <property type="entry name" value="OMP_b-brl"/>
    <property type="match status" value="1"/>
</dbReference>
<evidence type="ECO:0000313" key="5">
    <source>
        <dbReference type="Proteomes" id="UP000178449"/>
    </source>
</evidence>
<dbReference type="Proteomes" id="UP000178449">
    <property type="component" value="Unassembled WGS sequence"/>
</dbReference>
<accession>A0A1F6GGS6</accession>